<comment type="similarity">
    <text evidence="1">Belongs to the UPF0751 family.</text>
</comment>
<dbReference type="PIRSF" id="PIRSF020408">
    <property type="entry name" value="UCP020408"/>
    <property type="match status" value="1"/>
</dbReference>
<name>A0A972F9H2_9RHOO</name>
<organism evidence="2 3">
    <name type="scientific">Azoarcus taiwanensis</name>
    <dbReference type="NCBI Taxonomy" id="666964"/>
    <lineage>
        <taxon>Bacteria</taxon>
        <taxon>Pseudomonadati</taxon>
        <taxon>Pseudomonadota</taxon>
        <taxon>Betaproteobacteria</taxon>
        <taxon>Rhodocyclales</taxon>
        <taxon>Zoogloeaceae</taxon>
        <taxon>Azoarcus</taxon>
    </lineage>
</organism>
<evidence type="ECO:0000256" key="1">
    <source>
        <dbReference type="ARBA" id="ARBA00007189"/>
    </source>
</evidence>
<dbReference type="InterPro" id="IPR016772">
    <property type="entry name" value="UCP020408"/>
</dbReference>
<dbReference type="Proteomes" id="UP000599523">
    <property type="component" value="Unassembled WGS sequence"/>
</dbReference>
<dbReference type="EMBL" id="WTVM01000109">
    <property type="protein sequence ID" value="NMG04295.1"/>
    <property type="molecule type" value="Genomic_DNA"/>
</dbReference>
<dbReference type="Pfam" id="PF10087">
    <property type="entry name" value="DUF2325"/>
    <property type="match status" value="1"/>
</dbReference>
<reference evidence="2" key="1">
    <citation type="submission" date="2019-12" db="EMBL/GenBank/DDBJ databases">
        <title>Comparative genomics gives insights into the taxonomy of the Azoarcus-Aromatoleum group and reveals separate origins of nif in the plant-associated Azoarcus and non-plant-associated Aromatoleum sub-groups.</title>
        <authorList>
            <person name="Lafos M."/>
            <person name="Maluk M."/>
            <person name="Batista M."/>
            <person name="Junghare M."/>
            <person name="Carmona M."/>
            <person name="Faoro H."/>
            <person name="Cruz L.M."/>
            <person name="Battistoni F."/>
            <person name="De Souza E."/>
            <person name="Pedrosa F."/>
            <person name="Chen W.-M."/>
            <person name="Poole P.S."/>
            <person name="Dixon R.A."/>
            <person name="James E.K."/>
        </authorList>
    </citation>
    <scope>NUCLEOTIDE SEQUENCE</scope>
    <source>
        <strain evidence="2">NSC3</strain>
    </source>
</reference>
<sequence length="120" mass="13248">MNALVVGADRLGNIPEVLNQFGIRIAGHVSGRDSTHQRRSAPLPAGTDVVILFTDFLGHNVMQRFREAAQREQVTVVCCRRSVCALQQALGKRFDSARCDACAVNGVKPVELVRKRGRRH</sequence>
<dbReference type="AlphaFoldDB" id="A0A972F9H2"/>
<comment type="caution">
    <text evidence="2">The sequence shown here is derived from an EMBL/GenBank/DDBJ whole genome shotgun (WGS) entry which is preliminary data.</text>
</comment>
<proteinExistence type="inferred from homology"/>
<dbReference type="RefSeq" id="WP_168988971.1">
    <property type="nucleotide sequence ID" value="NZ_CAWPHM010000010.1"/>
</dbReference>
<gene>
    <name evidence="2" type="ORF">GPA21_15160</name>
</gene>
<evidence type="ECO:0000313" key="3">
    <source>
        <dbReference type="Proteomes" id="UP000599523"/>
    </source>
</evidence>
<keyword evidence="3" id="KW-1185">Reference proteome</keyword>
<accession>A0A972F9H2</accession>
<evidence type="ECO:0000313" key="2">
    <source>
        <dbReference type="EMBL" id="NMG04295.1"/>
    </source>
</evidence>
<protein>
    <submittedName>
        <fullName evidence="2">DUF2325 domain-containing protein</fullName>
    </submittedName>
</protein>